<dbReference type="AlphaFoldDB" id="A0A7I8JDV9"/>
<organism evidence="1">
    <name type="scientific">Spirodela intermedia</name>
    <name type="common">Intermediate duckweed</name>
    <dbReference type="NCBI Taxonomy" id="51605"/>
    <lineage>
        <taxon>Eukaryota</taxon>
        <taxon>Viridiplantae</taxon>
        <taxon>Streptophyta</taxon>
        <taxon>Embryophyta</taxon>
        <taxon>Tracheophyta</taxon>
        <taxon>Spermatophyta</taxon>
        <taxon>Magnoliopsida</taxon>
        <taxon>Liliopsida</taxon>
        <taxon>Araceae</taxon>
        <taxon>Lemnoideae</taxon>
        <taxon>Spirodela</taxon>
    </lineage>
</organism>
<evidence type="ECO:0000313" key="2">
    <source>
        <dbReference type="Proteomes" id="UP001189122"/>
    </source>
</evidence>
<name>A0A7I8JDV9_SPIIN</name>
<dbReference type="EMBL" id="CACRZD030000011">
    <property type="protein sequence ID" value="CAA6668338.1"/>
    <property type="molecule type" value="Genomic_DNA"/>
</dbReference>
<dbReference type="EMBL" id="LR743598">
    <property type="protein sequence ID" value="CAA2629092.1"/>
    <property type="molecule type" value="Genomic_DNA"/>
</dbReference>
<reference evidence="1 2" key="1">
    <citation type="submission" date="2019-12" db="EMBL/GenBank/DDBJ databases">
        <authorList>
            <person name="Scholz U."/>
            <person name="Mascher M."/>
            <person name="Fiebig A."/>
        </authorList>
    </citation>
    <scope>NUCLEOTIDE SEQUENCE</scope>
</reference>
<dbReference type="Proteomes" id="UP001189122">
    <property type="component" value="Unassembled WGS sequence"/>
</dbReference>
<gene>
    <name evidence="1" type="ORF">SI7747_11014732</name>
</gene>
<evidence type="ECO:0000313" key="1">
    <source>
        <dbReference type="EMBL" id="CAA2629092.1"/>
    </source>
</evidence>
<proteinExistence type="predicted"/>
<protein>
    <submittedName>
        <fullName evidence="1">Uncharacterized protein</fullName>
    </submittedName>
</protein>
<keyword evidence="2" id="KW-1185">Reference proteome</keyword>
<sequence length="59" mass="6103">MENLKSVLFSVCSGAVDGLPPGDELQQHNTEAVDVRLDCQLPGHGILGSTVAISSHDSG</sequence>
<accession>A0A7I8JDV9</accession>